<sequence length="544" mass="61555">MASTSHNPLLCSYEANAAPKIFEKVSSGDYKETLSCEFKGRISSRKQIKIYTDKPWQKQHERIDIFVIKGKSSKEKLCSLTAENSCFQWSKSKSSREQLKLLCSEKVTLEGVISYRTLAKITDFSGFGVLTPTTAITDSPDMQTLNETTPVTDGIADESPRAPKMSKKRTREIEATPKHKSRRHRLAMRALSTNLTPPSKLTVQDQLAESPCRANRDELLVNTENNGRPSRCIDLSGRVPKPTSRWGHTMTYVNSELAVLIGGQTNKSLSKDSIWFLHPEMRCWSCPEVAVEGIRPEYRIGHSATYDATVRCIYVYGGSKNAKWFHDVHMFDLDEQKWTLVKAEGKAPTRAYHSSTLYRHELWVFGGVFPRPDPQPDGCDNEIHIFSPVMQSWHSATLINDLLVVFGGWDFPYCYNDLFVLDLTTVEWTEPKVFGKPPKPRSWHASSPLANNRVFIHGGYDGDNPLHDAHIFDYSSKTWQELVLENAPSARAGHACLRLLSDYENQEEDEIMIFGGGDNDGNYYSDMLSFYVPHNPKILEALEG</sequence>
<dbReference type="AlphaFoldDB" id="A0AAV3Z5S5"/>
<dbReference type="PANTHER" id="PTHR46093:SF19">
    <property type="entry name" value="RAB9 EFFECTOR PROTEIN WITH KELCH MOTIFS-LIKE"/>
    <property type="match status" value="1"/>
</dbReference>
<dbReference type="SMART" id="SM00612">
    <property type="entry name" value="Kelch"/>
    <property type="match status" value="2"/>
</dbReference>
<organism evidence="4 5">
    <name type="scientific">Plakobranchus ocellatus</name>
    <dbReference type="NCBI Taxonomy" id="259542"/>
    <lineage>
        <taxon>Eukaryota</taxon>
        <taxon>Metazoa</taxon>
        <taxon>Spiralia</taxon>
        <taxon>Lophotrochozoa</taxon>
        <taxon>Mollusca</taxon>
        <taxon>Gastropoda</taxon>
        <taxon>Heterobranchia</taxon>
        <taxon>Euthyneura</taxon>
        <taxon>Panpulmonata</taxon>
        <taxon>Sacoglossa</taxon>
        <taxon>Placobranchoidea</taxon>
        <taxon>Plakobranchidae</taxon>
        <taxon>Plakobranchus</taxon>
    </lineage>
</organism>
<evidence type="ECO:0000256" key="1">
    <source>
        <dbReference type="ARBA" id="ARBA00022441"/>
    </source>
</evidence>
<dbReference type="Gene3D" id="2.120.10.80">
    <property type="entry name" value="Kelch-type beta propeller"/>
    <property type="match status" value="2"/>
</dbReference>
<name>A0AAV3Z5S5_9GAST</name>
<evidence type="ECO:0000313" key="5">
    <source>
        <dbReference type="Proteomes" id="UP000735302"/>
    </source>
</evidence>
<proteinExistence type="predicted"/>
<dbReference type="PANTHER" id="PTHR46093">
    <property type="entry name" value="ACYL-COA-BINDING DOMAIN-CONTAINING PROTEIN 5"/>
    <property type="match status" value="1"/>
</dbReference>
<keyword evidence="5" id="KW-1185">Reference proteome</keyword>
<evidence type="ECO:0000256" key="2">
    <source>
        <dbReference type="ARBA" id="ARBA00022737"/>
    </source>
</evidence>
<dbReference type="InterPro" id="IPR006652">
    <property type="entry name" value="Kelch_1"/>
</dbReference>
<dbReference type="Pfam" id="PF13415">
    <property type="entry name" value="Beta-prop_FBX42"/>
    <property type="match status" value="1"/>
</dbReference>
<dbReference type="EMBL" id="BLXT01001930">
    <property type="protein sequence ID" value="GFN89348.1"/>
    <property type="molecule type" value="Genomic_DNA"/>
</dbReference>
<keyword evidence="1" id="KW-0880">Kelch repeat</keyword>
<reference evidence="4 5" key="1">
    <citation type="journal article" date="2021" name="Elife">
        <title>Chloroplast acquisition without the gene transfer in kleptoplastic sea slugs, Plakobranchus ocellatus.</title>
        <authorList>
            <person name="Maeda T."/>
            <person name="Takahashi S."/>
            <person name="Yoshida T."/>
            <person name="Shimamura S."/>
            <person name="Takaki Y."/>
            <person name="Nagai Y."/>
            <person name="Toyoda A."/>
            <person name="Suzuki Y."/>
            <person name="Arimoto A."/>
            <person name="Ishii H."/>
            <person name="Satoh N."/>
            <person name="Nishiyama T."/>
            <person name="Hasebe M."/>
            <person name="Maruyama T."/>
            <person name="Minagawa J."/>
            <person name="Obokata J."/>
            <person name="Shigenobu S."/>
        </authorList>
    </citation>
    <scope>NUCLEOTIDE SEQUENCE [LARGE SCALE GENOMIC DNA]</scope>
</reference>
<accession>A0AAV3Z5S5</accession>
<dbReference type="Proteomes" id="UP000735302">
    <property type="component" value="Unassembled WGS sequence"/>
</dbReference>
<protein>
    <submittedName>
        <fullName evidence="4">Acyl-CoA-binding domain-containing protein 4</fullName>
    </submittedName>
</protein>
<evidence type="ECO:0000256" key="3">
    <source>
        <dbReference type="SAM" id="MobiDB-lite"/>
    </source>
</evidence>
<dbReference type="SUPFAM" id="SSF117281">
    <property type="entry name" value="Kelch motif"/>
    <property type="match status" value="2"/>
</dbReference>
<comment type="caution">
    <text evidence="4">The sequence shown here is derived from an EMBL/GenBank/DDBJ whole genome shotgun (WGS) entry which is preliminary data.</text>
</comment>
<keyword evidence="2" id="KW-0677">Repeat</keyword>
<feature type="region of interest" description="Disordered" evidence="3">
    <location>
        <begin position="149"/>
        <end position="183"/>
    </location>
</feature>
<dbReference type="InterPro" id="IPR015915">
    <property type="entry name" value="Kelch-typ_b-propeller"/>
</dbReference>
<evidence type="ECO:0000313" key="4">
    <source>
        <dbReference type="EMBL" id="GFN89348.1"/>
    </source>
</evidence>
<gene>
    <name evidence="4" type="ORF">PoB_001585400</name>
</gene>